<organism evidence="3 4">
    <name type="scientific">Pseudomonas putida</name>
    <name type="common">Arthrobacter siderocapsulatus</name>
    <dbReference type="NCBI Taxonomy" id="303"/>
    <lineage>
        <taxon>Bacteria</taxon>
        <taxon>Pseudomonadati</taxon>
        <taxon>Pseudomonadota</taxon>
        <taxon>Gammaproteobacteria</taxon>
        <taxon>Pseudomonadales</taxon>
        <taxon>Pseudomonadaceae</taxon>
        <taxon>Pseudomonas</taxon>
    </lineage>
</organism>
<dbReference type="Pfam" id="PF00106">
    <property type="entry name" value="adh_short"/>
    <property type="match status" value="1"/>
</dbReference>
<protein>
    <submittedName>
        <fullName evidence="3">SDR family NAD(P)-dependent oxidoreductase</fullName>
    </submittedName>
</protein>
<dbReference type="AlphaFoldDB" id="A0A4D6XFU1"/>
<gene>
    <name evidence="3" type="ORF">E6B08_26295</name>
</gene>
<dbReference type="PANTHER" id="PTHR44196:SF1">
    <property type="entry name" value="DEHYDROGENASE_REDUCTASE SDR FAMILY MEMBER 7B"/>
    <property type="match status" value="1"/>
</dbReference>
<dbReference type="SUPFAM" id="SSF51735">
    <property type="entry name" value="NAD(P)-binding Rossmann-fold domains"/>
    <property type="match status" value="1"/>
</dbReference>
<dbReference type="Proteomes" id="UP000298551">
    <property type="component" value="Chromosome"/>
</dbReference>
<sequence length="233" mass="25048">MAEHSRSFWVTGATAGLGLALVEQLLEQGHRVAASSNKCQALDDLAERHGAALLRVPGQLHTPGQAEAARAQIAGTWGALDTLIVNAGTCDYLTDDVPDSDVFEAIVSGNLEAAKQSLASALPLLAKGDEPQVMAVFSRYSALQLYAPSQLPNAANNVPQWFRQQRQTLQAMGVGLILVAPQSLKTPVTSIHATPERWTAQTAANELLLRLTQREGELVLEALELNELWPLSR</sequence>
<dbReference type="InterPro" id="IPR002347">
    <property type="entry name" value="SDR_fam"/>
</dbReference>
<evidence type="ECO:0000256" key="1">
    <source>
        <dbReference type="ARBA" id="ARBA00006484"/>
    </source>
</evidence>
<dbReference type="GO" id="GO:0016020">
    <property type="term" value="C:membrane"/>
    <property type="evidence" value="ECO:0007669"/>
    <property type="project" value="TreeGrafter"/>
</dbReference>
<evidence type="ECO:0000313" key="3">
    <source>
        <dbReference type="EMBL" id="QCI14649.1"/>
    </source>
</evidence>
<dbReference type="OrthoDB" id="335726at2"/>
<comment type="similarity">
    <text evidence="1">Belongs to the short-chain dehydrogenases/reductases (SDR) family.</text>
</comment>
<dbReference type="PRINTS" id="PR00081">
    <property type="entry name" value="GDHRDH"/>
</dbReference>
<dbReference type="Gene3D" id="3.40.50.720">
    <property type="entry name" value="NAD(P)-binding Rossmann-like Domain"/>
    <property type="match status" value="1"/>
</dbReference>
<evidence type="ECO:0000313" key="4">
    <source>
        <dbReference type="Proteomes" id="UP000298551"/>
    </source>
</evidence>
<keyword evidence="2" id="KW-0560">Oxidoreductase</keyword>
<dbReference type="EMBL" id="CP039371">
    <property type="protein sequence ID" value="QCI14649.1"/>
    <property type="molecule type" value="Genomic_DNA"/>
</dbReference>
<evidence type="ECO:0000256" key="2">
    <source>
        <dbReference type="ARBA" id="ARBA00023002"/>
    </source>
</evidence>
<dbReference type="RefSeq" id="WP_136916643.1">
    <property type="nucleotide sequence ID" value="NZ_CP039371.1"/>
</dbReference>
<reference evidence="4" key="1">
    <citation type="submission" date="2019-04" db="EMBL/GenBank/DDBJ databases">
        <title>Genome sequence of Pseudomonas putida 1290, an auxin catabolizing strain.</title>
        <authorList>
            <person name="Laird T.S."/>
            <person name="Leveau J.H.J."/>
        </authorList>
    </citation>
    <scope>NUCLEOTIDE SEQUENCE [LARGE SCALE GENOMIC DNA]</scope>
    <source>
        <strain evidence="4">1290</strain>
    </source>
</reference>
<dbReference type="InterPro" id="IPR036291">
    <property type="entry name" value="NAD(P)-bd_dom_sf"/>
</dbReference>
<dbReference type="PANTHER" id="PTHR44196">
    <property type="entry name" value="DEHYDROGENASE/REDUCTASE SDR FAMILY MEMBER 7B"/>
    <property type="match status" value="1"/>
</dbReference>
<dbReference type="GO" id="GO:0016491">
    <property type="term" value="F:oxidoreductase activity"/>
    <property type="evidence" value="ECO:0007669"/>
    <property type="project" value="UniProtKB-KW"/>
</dbReference>
<accession>A0A4D6XFU1</accession>
<proteinExistence type="inferred from homology"/>
<name>A0A4D6XFU1_PSEPU</name>